<dbReference type="InterPro" id="IPR011051">
    <property type="entry name" value="RmlC_Cupin_sf"/>
</dbReference>
<dbReference type="InterPro" id="IPR014710">
    <property type="entry name" value="RmlC-like_jellyroll"/>
</dbReference>
<evidence type="ECO:0000259" key="1">
    <source>
        <dbReference type="Pfam" id="PF07883"/>
    </source>
</evidence>
<feature type="domain" description="Cupin type-2" evidence="1">
    <location>
        <begin position="54"/>
        <end position="120"/>
    </location>
</feature>
<dbReference type="Pfam" id="PF07883">
    <property type="entry name" value="Cupin_2"/>
    <property type="match status" value="1"/>
</dbReference>
<dbReference type="AlphaFoldDB" id="A0A660L147"/>
<name>A0A660L147_9ACTN</name>
<evidence type="ECO:0000313" key="3">
    <source>
        <dbReference type="Proteomes" id="UP000278962"/>
    </source>
</evidence>
<protein>
    <submittedName>
        <fullName evidence="2">Cupin domain-containing protein</fullName>
    </submittedName>
</protein>
<evidence type="ECO:0000313" key="2">
    <source>
        <dbReference type="EMBL" id="RKQ87711.1"/>
    </source>
</evidence>
<accession>A0A660L147</accession>
<comment type="caution">
    <text evidence="2">The sequence shown here is derived from an EMBL/GenBank/DDBJ whole genome shotgun (WGS) entry which is preliminary data.</text>
</comment>
<proteinExistence type="predicted"/>
<organism evidence="2 3">
    <name type="scientific">Solirubrobacter pauli</name>
    <dbReference type="NCBI Taxonomy" id="166793"/>
    <lineage>
        <taxon>Bacteria</taxon>
        <taxon>Bacillati</taxon>
        <taxon>Actinomycetota</taxon>
        <taxon>Thermoleophilia</taxon>
        <taxon>Solirubrobacterales</taxon>
        <taxon>Solirubrobacteraceae</taxon>
        <taxon>Solirubrobacter</taxon>
    </lineage>
</organism>
<reference evidence="2 3" key="1">
    <citation type="submission" date="2018-10" db="EMBL/GenBank/DDBJ databases">
        <title>Genomic Encyclopedia of Archaeal and Bacterial Type Strains, Phase II (KMG-II): from individual species to whole genera.</title>
        <authorList>
            <person name="Goeker M."/>
        </authorList>
    </citation>
    <scope>NUCLEOTIDE SEQUENCE [LARGE SCALE GENOMIC DNA]</scope>
    <source>
        <strain evidence="2 3">DSM 14954</strain>
    </source>
</reference>
<gene>
    <name evidence="2" type="ORF">C8N24_5739</name>
</gene>
<dbReference type="Gene3D" id="2.60.120.10">
    <property type="entry name" value="Jelly Rolls"/>
    <property type="match status" value="1"/>
</dbReference>
<dbReference type="Proteomes" id="UP000278962">
    <property type="component" value="Unassembled WGS sequence"/>
</dbReference>
<keyword evidence="3" id="KW-1185">Reference proteome</keyword>
<dbReference type="SUPFAM" id="SSF51182">
    <property type="entry name" value="RmlC-like cupins"/>
    <property type="match status" value="1"/>
</dbReference>
<sequence>MQVTPEGQVPLDGGWFVANLGRLAWESAPGFGTWRDFNAPDADPDGPGIGVHVHVFQPGESNGYYHEEDAQEGFLVLSGECVAVVEGEERRMRQWDYFHSPPGTAHITVGAGDEPCAILMFGSPDPRRAVTWIANATAARYGASVERTTTRDSEAYGDLPAVRRVPARRPFGPS</sequence>
<dbReference type="EMBL" id="RBIL01000002">
    <property type="protein sequence ID" value="RKQ87711.1"/>
    <property type="molecule type" value="Genomic_DNA"/>
</dbReference>
<dbReference type="InterPro" id="IPR013096">
    <property type="entry name" value="Cupin_2"/>
</dbReference>